<gene>
    <name evidence="1" type="ORF">Ocin01_04858</name>
</gene>
<dbReference type="Proteomes" id="UP000094527">
    <property type="component" value="Unassembled WGS sequence"/>
</dbReference>
<proteinExistence type="predicted"/>
<dbReference type="EMBL" id="LJIJ01000137">
    <property type="protein sequence ID" value="ODN01840.1"/>
    <property type="molecule type" value="Genomic_DNA"/>
</dbReference>
<name>A0A1D2N9A8_ORCCI</name>
<dbReference type="AlphaFoldDB" id="A0A1D2N9A8"/>
<accession>A0A1D2N9A8</accession>
<sequence length="83" mass="8832">MVGFIGHVDDSGLSITAQVYFTDGTKEGVLAIDKYGGGSNNIRTLYQNKSVTKEPRGIKAVSGLSVQVTCLTNPCAQRNNGRL</sequence>
<reference evidence="1 2" key="1">
    <citation type="journal article" date="2016" name="Genome Biol. Evol.">
        <title>Gene Family Evolution Reflects Adaptation to Soil Environmental Stressors in the Genome of the Collembolan Orchesella cincta.</title>
        <authorList>
            <person name="Faddeeva-Vakhrusheva A."/>
            <person name="Derks M.F."/>
            <person name="Anvar S.Y."/>
            <person name="Agamennone V."/>
            <person name="Suring W."/>
            <person name="Smit S."/>
            <person name="van Straalen N.M."/>
            <person name="Roelofs D."/>
        </authorList>
    </citation>
    <scope>NUCLEOTIDE SEQUENCE [LARGE SCALE GENOMIC DNA]</scope>
    <source>
        <tissue evidence="1">Mixed pool</tissue>
    </source>
</reference>
<protein>
    <submittedName>
        <fullName evidence="1">Uncharacterized protein</fullName>
    </submittedName>
</protein>
<comment type="caution">
    <text evidence="1">The sequence shown here is derived from an EMBL/GenBank/DDBJ whole genome shotgun (WGS) entry which is preliminary data.</text>
</comment>
<organism evidence="1 2">
    <name type="scientific">Orchesella cincta</name>
    <name type="common">Springtail</name>
    <name type="synonym">Podura cincta</name>
    <dbReference type="NCBI Taxonomy" id="48709"/>
    <lineage>
        <taxon>Eukaryota</taxon>
        <taxon>Metazoa</taxon>
        <taxon>Ecdysozoa</taxon>
        <taxon>Arthropoda</taxon>
        <taxon>Hexapoda</taxon>
        <taxon>Collembola</taxon>
        <taxon>Entomobryomorpha</taxon>
        <taxon>Entomobryoidea</taxon>
        <taxon>Orchesellidae</taxon>
        <taxon>Orchesellinae</taxon>
        <taxon>Orchesella</taxon>
    </lineage>
</organism>
<keyword evidence="2" id="KW-1185">Reference proteome</keyword>
<evidence type="ECO:0000313" key="2">
    <source>
        <dbReference type="Proteomes" id="UP000094527"/>
    </source>
</evidence>
<dbReference type="STRING" id="48709.A0A1D2N9A8"/>
<evidence type="ECO:0000313" key="1">
    <source>
        <dbReference type="EMBL" id="ODN01840.1"/>
    </source>
</evidence>